<evidence type="ECO:0000313" key="1">
    <source>
        <dbReference type="EMBL" id="QHT87138.1"/>
    </source>
</evidence>
<protein>
    <recommendedName>
        <fullName evidence="2">Glycosyltransferase</fullName>
    </recommendedName>
</protein>
<accession>A0A6C0I2B5</accession>
<reference evidence="1" key="1">
    <citation type="journal article" date="2020" name="Nature">
        <title>Giant virus diversity and host interactions through global metagenomics.</title>
        <authorList>
            <person name="Schulz F."/>
            <person name="Roux S."/>
            <person name="Paez-Espino D."/>
            <person name="Jungbluth S."/>
            <person name="Walsh D.A."/>
            <person name="Denef V.J."/>
            <person name="McMahon K.D."/>
            <person name="Konstantinidis K.T."/>
            <person name="Eloe-Fadrosh E.A."/>
            <person name="Kyrpides N.C."/>
            <person name="Woyke T."/>
        </authorList>
    </citation>
    <scope>NUCLEOTIDE SEQUENCE</scope>
    <source>
        <strain evidence="1">GVMAG-M-3300023184-190</strain>
    </source>
</reference>
<dbReference type="SUPFAM" id="SSF53756">
    <property type="entry name" value="UDP-Glycosyltransferase/glycogen phosphorylase"/>
    <property type="match status" value="1"/>
</dbReference>
<organism evidence="1">
    <name type="scientific">viral metagenome</name>
    <dbReference type="NCBI Taxonomy" id="1070528"/>
    <lineage>
        <taxon>unclassified sequences</taxon>
        <taxon>metagenomes</taxon>
        <taxon>organismal metagenomes</taxon>
    </lineage>
</organism>
<evidence type="ECO:0008006" key="2">
    <source>
        <dbReference type="Google" id="ProtNLM"/>
    </source>
</evidence>
<dbReference type="EMBL" id="MN740084">
    <property type="protein sequence ID" value="QHT87138.1"/>
    <property type="molecule type" value="Genomic_DNA"/>
</dbReference>
<sequence>MKKSAIVIDWIGFSYGIYIDVYLYQKTLECDVVWVSCHDETRTYRPEKFRKVYDELLCKYDRLYFDETEFFGFLLPGQKAANQQIYYSKHLDISPVVDHTAYYQGLHLVDAVIAKTKDVERYYRAIQEKFGYSFQIISTKFTSLDYSKVLAERVHFQVANPFKGQEAVIIPAHILILKEIPLPPTIPTNYVGDGSFLSFGRKNLPMITSFWNEHQNNDRLPKLYIKSYCENGVVTEEEMGNLAACKANPKIEILDRYISESEKAELYNRCTFFINASPSEGYGHNINEARSTGRIILVFDREPMNELIDPDCGIIMSSIGDGVSRAIQLSKEEVLRKMKRTRERYVEDTESFQETFKTIKKLEILQALK</sequence>
<proteinExistence type="predicted"/>
<dbReference type="AlphaFoldDB" id="A0A6C0I2B5"/>
<name>A0A6C0I2B5_9ZZZZ</name>
<dbReference type="Gene3D" id="3.40.50.2000">
    <property type="entry name" value="Glycogen Phosphorylase B"/>
    <property type="match status" value="1"/>
</dbReference>